<name>A0A2T2WPB6_9FIRM</name>
<evidence type="ECO:0000313" key="1">
    <source>
        <dbReference type="EMBL" id="PSR24078.1"/>
    </source>
</evidence>
<accession>A0A2T2WPB6</accession>
<dbReference type="Proteomes" id="UP000241848">
    <property type="component" value="Unassembled WGS sequence"/>
</dbReference>
<dbReference type="AlphaFoldDB" id="A0A2T2WPB6"/>
<organism evidence="1 2">
    <name type="scientific">Sulfobacillus acidophilus</name>
    <dbReference type="NCBI Taxonomy" id="53633"/>
    <lineage>
        <taxon>Bacteria</taxon>
        <taxon>Bacillati</taxon>
        <taxon>Bacillota</taxon>
        <taxon>Clostridia</taxon>
        <taxon>Eubacteriales</taxon>
        <taxon>Clostridiales Family XVII. Incertae Sedis</taxon>
        <taxon>Sulfobacillus</taxon>
    </lineage>
</organism>
<dbReference type="EMBL" id="PXYV01000001">
    <property type="protein sequence ID" value="PSR24078.1"/>
    <property type="molecule type" value="Genomic_DNA"/>
</dbReference>
<comment type="caution">
    <text evidence="1">The sequence shown here is derived from an EMBL/GenBank/DDBJ whole genome shotgun (WGS) entry which is preliminary data.</text>
</comment>
<proteinExistence type="predicted"/>
<reference evidence="1 2" key="1">
    <citation type="journal article" date="2014" name="BMC Genomics">
        <title>Comparison of environmental and isolate Sulfobacillus genomes reveals diverse carbon, sulfur, nitrogen, and hydrogen metabolisms.</title>
        <authorList>
            <person name="Justice N.B."/>
            <person name="Norman A."/>
            <person name="Brown C.T."/>
            <person name="Singh A."/>
            <person name="Thomas B.C."/>
            <person name="Banfield J.F."/>
        </authorList>
    </citation>
    <scope>NUCLEOTIDE SEQUENCE [LARGE SCALE GENOMIC DNA]</scope>
    <source>
        <strain evidence="1">AMDSBA3</strain>
    </source>
</reference>
<evidence type="ECO:0000313" key="2">
    <source>
        <dbReference type="Proteomes" id="UP000241848"/>
    </source>
</evidence>
<sequence length="79" mass="8864">MMLTMTGLLTAAVLALVGAPWKGRIHGSPPQTRKVAVDLDQIDDFVRAHFCMYCGARRRAERAECSQCGWRDPDSRSER</sequence>
<gene>
    <name evidence="1" type="ORF">C7B45_00210</name>
</gene>
<protein>
    <submittedName>
        <fullName evidence="1">Uncharacterized protein</fullName>
    </submittedName>
</protein>